<evidence type="ECO:0000313" key="13">
    <source>
        <dbReference type="Proteomes" id="UP001593833"/>
    </source>
</evidence>
<feature type="binding site" evidence="10">
    <location>
        <position position="17"/>
    </location>
    <ligand>
        <name>substrate</name>
    </ligand>
</feature>
<comment type="pathway">
    <text evidence="10">Carbohydrate degradation.</text>
</comment>
<dbReference type="PIRSF" id="PIRSF001461">
    <property type="entry name" value="RPE"/>
    <property type="match status" value="1"/>
</dbReference>
<dbReference type="InterPro" id="IPR011060">
    <property type="entry name" value="RibuloseP-bd_barrel"/>
</dbReference>
<dbReference type="NCBIfam" id="NF004076">
    <property type="entry name" value="PRK05581.1-4"/>
    <property type="match status" value="1"/>
</dbReference>
<feature type="binding site" evidence="10">
    <location>
        <position position="42"/>
    </location>
    <ligand>
        <name>a divalent metal cation</name>
        <dbReference type="ChEBI" id="CHEBI:60240"/>
    </ligand>
</feature>
<feature type="active site" description="Proton acceptor" evidence="10">
    <location>
        <position position="44"/>
    </location>
</feature>
<name>A0ABV6YJD4_UNCEI</name>
<keyword evidence="8 10" id="KW-0479">Metal-binding</keyword>
<feature type="active site" description="Proton donor" evidence="10">
    <location>
        <position position="197"/>
    </location>
</feature>
<accession>A0ABV6YJD4</accession>
<feature type="binding site" evidence="10">
    <location>
        <position position="44"/>
    </location>
    <ligand>
        <name>a divalent metal cation</name>
        <dbReference type="ChEBI" id="CHEBI:60240"/>
    </ligand>
</feature>
<evidence type="ECO:0000256" key="4">
    <source>
        <dbReference type="ARBA" id="ARBA00001947"/>
    </source>
</evidence>
<feature type="binding site" evidence="10">
    <location>
        <begin position="164"/>
        <end position="167"/>
    </location>
    <ligand>
        <name>substrate</name>
    </ligand>
</feature>
<keyword evidence="9 10" id="KW-0413">Isomerase</keyword>
<dbReference type="PROSITE" id="PS01086">
    <property type="entry name" value="RIBUL_P_3_EPIMER_2"/>
    <property type="match status" value="1"/>
</dbReference>
<feature type="binding site" evidence="10">
    <location>
        <position position="197"/>
    </location>
    <ligand>
        <name>a divalent metal cation</name>
        <dbReference type="ChEBI" id="CHEBI:60240"/>
    </ligand>
</feature>
<comment type="catalytic activity">
    <reaction evidence="1 10 11">
        <text>D-ribulose 5-phosphate = D-xylulose 5-phosphate</text>
        <dbReference type="Rhea" id="RHEA:13677"/>
        <dbReference type="ChEBI" id="CHEBI:57737"/>
        <dbReference type="ChEBI" id="CHEBI:58121"/>
        <dbReference type="EC" id="5.1.3.1"/>
    </reaction>
</comment>
<gene>
    <name evidence="10 12" type="primary">rpe</name>
    <name evidence="12" type="ORF">ACFL6M_02545</name>
</gene>
<evidence type="ECO:0000256" key="5">
    <source>
        <dbReference type="ARBA" id="ARBA00001954"/>
    </source>
</evidence>
<evidence type="ECO:0000256" key="6">
    <source>
        <dbReference type="ARBA" id="ARBA00009541"/>
    </source>
</evidence>
<comment type="function">
    <text evidence="10">Catalyzes the reversible epimerization of D-ribulose 5-phosphate to D-xylulose 5-phosphate.</text>
</comment>
<reference evidence="12 13" key="1">
    <citation type="submission" date="2024-09" db="EMBL/GenBank/DDBJ databases">
        <authorList>
            <person name="D'Angelo T."/>
        </authorList>
    </citation>
    <scope>NUCLEOTIDE SEQUENCE [LARGE SCALE GENOMIC DNA]</scope>
    <source>
        <strain evidence="12">SAG AM-320-E07</strain>
    </source>
</reference>
<comment type="cofactor">
    <cofactor evidence="4">
        <name>Zn(2+)</name>
        <dbReference type="ChEBI" id="CHEBI:29105"/>
    </cofactor>
</comment>
<dbReference type="GO" id="GO:0004750">
    <property type="term" value="F:D-ribulose-phosphate 3-epimerase activity"/>
    <property type="evidence" value="ECO:0007669"/>
    <property type="project" value="UniProtKB-EC"/>
</dbReference>
<sequence>MKRTPKQIPTGFQIAPSLLAADFARVADEIGQVEAAGIEMLHLDVMDGHFVPNITLGPPLVRSIRGATDLFLDTHLMISHPFDYIEPFAKAGADLLTLHVEALGHGEEAGIDVAVGRVKNAAEKLRELGCLIGLTFRPGTDPMVWLPRLGPLVDLVLVMTVEPGFGGQAFMSEMLPRITAVRRLADERGWRYRVEADGGIDRDTAQACVQAGAEILVAGTAIFSQDDRARAILEIRQVASEGRASL</sequence>
<comment type="cofactor">
    <cofactor evidence="3">
        <name>Co(2+)</name>
        <dbReference type="ChEBI" id="CHEBI:48828"/>
    </cofactor>
</comment>
<feature type="binding site" evidence="10">
    <location>
        <begin position="197"/>
        <end position="199"/>
    </location>
    <ligand>
        <name>substrate</name>
    </ligand>
</feature>
<dbReference type="Gene3D" id="3.20.20.70">
    <property type="entry name" value="Aldolase class I"/>
    <property type="match status" value="1"/>
</dbReference>
<dbReference type="HAMAP" id="MF_02227">
    <property type="entry name" value="RPE"/>
    <property type="match status" value="1"/>
</dbReference>
<comment type="caution">
    <text evidence="10">Lacks conserved residue(s) required for the propagation of feature annotation.</text>
</comment>
<evidence type="ECO:0000256" key="2">
    <source>
        <dbReference type="ARBA" id="ARBA00001936"/>
    </source>
</evidence>
<dbReference type="Proteomes" id="UP001593833">
    <property type="component" value="Unassembled WGS sequence"/>
</dbReference>
<evidence type="ECO:0000256" key="10">
    <source>
        <dbReference type="HAMAP-Rule" id="MF_02227"/>
    </source>
</evidence>
<dbReference type="CDD" id="cd00429">
    <property type="entry name" value="RPE"/>
    <property type="match status" value="1"/>
</dbReference>
<dbReference type="InterPro" id="IPR026019">
    <property type="entry name" value="Ribul_P_3_epim"/>
</dbReference>
<organism evidence="12 13">
    <name type="scientific">Eiseniibacteriota bacterium</name>
    <dbReference type="NCBI Taxonomy" id="2212470"/>
    <lineage>
        <taxon>Bacteria</taxon>
        <taxon>Candidatus Eiseniibacteriota</taxon>
    </lineage>
</organism>
<evidence type="ECO:0000256" key="7">
    <source>
        <dbReference type="ARBA" id="ARBA00013188"/>
    </source>
</evidence>
<dbReference type="InterPro" id="IPR000056">
    <property type="entry name" value="Ribul_P_3_epim-like"/>
</dbReference>
<evidence type="ECO:0000256" key="8">
    <source>
        <dbReference type="ARBA" id="ARBA00022723"/>
    </source>
</evidence>
<dbReference type="PANTHER" id="PTHR11749">
    <property type="entry name" value="RIBULOSE-5-PHOSPHATE-3-EPIMERASE"/>
    <property type="match status" value="1"/>
</dbReference>
<protein>
    <recommendedName>
        <fullName evidence="7 10">Ribulose-phosphate 3-epimerase</fullName>
        <ecNumber evidence="7 10">5.1.3.1</ecNumber>
    </recommendedName>
</protein>
<dbReference type="Pfam" id="PF00834">
    <property type="entry name" value="Ribul_P_3_epim"/>
    <property type="match status" value="1"/>
</dbReference>
<evidence type="ECO:0000256" key="1">
    <source>
        <dbReference type="ARBA" id="ARBA00001782"/>
    </source>
</evidence>
<comment type="cofactor">
    <cofactor evidence="2">
        <name>Mn(2+)</name>
        <dbReference type="ChEBI" id="CHEBI:29035"/>
    </cofactor>
</comment>
<evidence type="ECO:0000256" key="3">
    <source>
        <dbReference type="ARBA" id="ARBA00001941"/>
    </source>
</evidence>
<dbReference type="SUPFAM" id="SSF51366">
    <property type="entry name" value="Ribulose-phoshate binding barrel"/>
    <property type="match status" value="1"/>
</dbReference>
<comment type="cofactor">
    <cofactor evidence="5">
        <name>Fe(2+)</name>
        <dbReference type="ChEBI" id="CHEBI:29033"/>
    </cofactor>
</comment>
<dbReference type="EMBL" id="JBHPKH010000017">
    <property type="protein sequence ID" value="MFC1572456.1"/>
    <property type="molecule type" value="Genomic_DNA"/>
</dbReference>
<keyword evidence="10 11" id="KW-0119">Carbohydrate metabolism</keyword>
<comment type="cofactor">
    <cofactor evidence="10">
        <name>a divalent metal cation</name>
        <dbReference type="ChEBI" id="CHEBI:60240"/>
    </cofactor>
    <text evidence="10">Binds 1 divalent metal cation per subunit.</text>
</comment>
<feature type="binding site" evidence="10">
    <location>
        <position position="75"/>
    </location>
    <ligand>
        <name>substrate</name>
    </ligand>
</feature>
<dbReference type="PROSITE" id="PS01085">
    <property type="entry name" value="RIBUL_P_3_EPIMER_1"/>
    <property type="match status" value="1"/>
</dbReference>
<dbReference type="NCBIfam" id="TIGR01163">
    <property type="entry name" value="rpe"/>
    <property type="match status" value="1"/>
</dbReference>
<evidence type="ECO:0000256" key="9">
    <source>
        <dbReference type="ARBA" id="ARBA00023235"/>
    </source>
</evidence>
<dbReference type="EC" id="5.1.3.1" evidence="7 10"/>
<comment type="caution">
    <text evidence="12">The sequence shown here is derived from an EMBL/GenBank/DDBJ whole genome shotgun (WGS) entry which is preliminary data.</text>
</comment>
<comment type="similarity">
    <text evidence="6 10 11">Belongs to the ribulose-phosphate 3-epimerase family.</text>
</comment>
<evidence type="ECO:0000313" key="12">
    <source>
        <dbReference type="EMBL" id="MFC1572456.1"/>
    </source>
</evidence>
<keyword evidence="13" id="KW-1185">Reference proteome</keyword>
<proteinExistence type="inferred from homology"/>
<dbReference type="InterPro" id="IPR013785">
    <property type="entry name" value="Aldolase_TIM"/>
</dbReference>
<feature type="binding site" evidence="10">
    <location>
        <position position="75"/>
    </location>
    <ligand>
        <name>a divalent metal cation</name>
        <dbReference type="ChEBI" id="CHEBI:60240"/>
    </ligand>
</feature>
<evidence type="ECO:0000256" key="11">
    <source>
        <dbReference type="PIRNR" id="PIRNR001461"/>
    </source>
</evidence>